<comment type="similarity">
    <text evidence="1">Belongs to the ABC transporter superfamily.</text>
</comment>
<keyword evidence="3" id="KW-0547">Nucleotide-binding</keyword>
<keyword evidence="5" id="KW-0864">Zinc transport</keyword>
<sequence length="284" mass="30082">MSMNADGAAETLTMARPVVADDASSEGVREPVSAVSCRALSIGHGERVVLQSASFAIPAGSFVGLLGPNGAGKTTFLRALLGLTPVRGGELRIFGARPVCGDRSVGYMPQSRTPIRVRLTGRDMLASSLHGERWGPPRLNAEDARRIDEALHAADAQELAARRIDALSGGELQRLRLAQALLGAPRLLLLDEPLASFDPVRMREAALQIRDVARRAGATVICSAHDIDPLLGVMDSVLYIARGRARLGSVDEVITSSALSDLYGAPVEVYRSPRGRVFVSADAA</sequence>
<gene>
    <name evidence="8" type="ORF">ANI02nite_34970</name>
</gene>
<dbReference type="EMBL" id="BJYF01000051">
    <property type="protein sequence ID" value="GEN61613.1"/>
    <property type="molecule type" value="Genomic_DNA"/>
</dbReference>
<reference evidence="8 9" key="1">
    <citation type="submission" date="2019-07" db="EMBL/GenBank/DDBJ databases">
        <title>Whole genome shotgun sequence of Acetobacter nitrogenifigens NBRC 105050.</title>
        <authorList>
            <person name="Hosoyama A."/>
            <person name="Uohara A."/>
            <person name="Ohji S."/>
            <person name="Ichikawa N."/>
        </authorList>
    </citation>
    <scope>NUCLEOTIDE SEQUENCE [LARGE SCALE GENOMIC DNA]</scope>
    <source>
        <strain evidence="8 9">NBRC 105050</strain>
    </source>
</reference>
<evidence type="ECO:0000256" key="6">
    <source>
        <dbReference type="ARBA" id="ARBA00023065"/>
    </source>
</evidence>
<dbReference type="RefSeq" id="WP_246789539.1">
    <property type="nucleotide sequence ID" value="NZ_AUBI01000034.1"/>
</dbReference>
<dbReference type="AlphaFoldDB" id="A0A511XF81"/>
<dbReference type="InterPro" id="IPR003593">
    <property type="entry name" value="AAA+_ATPase"/>
</dbReference>
<dbReference type="Pfam" id="PF00005">
    <property type="entry name" value="ABC_tran"/>
    <property type="match status" value="1"/>
</dbReference>
<dbReference type="PROSITE" id="PS50893">
    <property type="entry name" value="ABC_TRANSPORTER_2"/>
    <property type="match status" value="1"/>
</dbReference>
<evidence type="ECO:0000256" key="4">
    <source>
        <dbReference type="ARBA" id="ARBA00022840"/>
    </source>
</evidence>
<keyword evidence="2" id="KW-0813">Transport</keyword>
<evidence type="ECO:0000256" key="2">
    <source>
        <dbReference type="ARBA" id="ARBA00022448"/>
    </source>
</evidence>
<keyword evidence="9" id="KW-1185">Reference proteome</keyword>
<dbReference type="InterPro" id="IPR017871">
    <property type="entry name" value="ABC_transporter-like_CS"/>
</dbReference>
<evidence type="ECO:0000259" key="7">
    <source>
        <dbReference type="PROSITE" id="PS50893"/>
    </source>
</evidence>
<comment type="caution">
    <text evidence="8">The sequence shown here is derived from an EMBL/GenBank/DDBJ whole genome shotgun (WGS) entry which is preliminary data.</text>
</comment>
<dbReference type="STRING" id="1120919.GCA_000429165_03757"/>
<evidence type="ECO:0000256" key="3">
    <source>
        <dbReference type="ARBA" id="ARBA00022741"/>
    </source>
</evidence>
<dbReference type="GO" id="GO:0005524">
    <property type="term" value="F:ATP binding"/>
    <property type="evidence" value="ECO:0007669"/>
    <property type="project" value="UniProtKB-KW"/>
</dbReference>
<keyword evidence="6" id="KW-0406">Ion transport</keyword>
<organism evidence="8 9">
    <name type="scientific">Acetobacter nitrogenifigens DSM 23921 = NBRC 105050</name>
    <dbReference type="NCBI Taxonomy" id="1120919"/>
    <lineage>
        <taxon>Bacteria</taxon>
        <taxon>Pseudomonadati</taxon>
        <taxon>Pseudomonadota</taxon>
        <taxon>Alphaproteobacteria</taxon>
        <taxon>Acetobacterales</taxon>
        <taxon>Acetobacteraceae</taxon>
        <taxon>Acetobacter</taxon>
    </lineage>
</organism>
<dbReference type="InterPro" id="IPR003439">
    <property type="entry name" value="ABC_transporter-like_ATP-bd"/>
</dbReference>
<proteinExistence type="inferred from homology"/>
<dbReference type="PANTHER" id="PTHR42734">
    <property type="entry name" value="METAL TRANSPORT SYSTEM ATP-BINDING PROTEIN TM_0124-RELATED"/>
    <property type="match status" value="1"/>
</dbReference>
<name>A0A511XF81_9PROT</name>
<dbReference type="PROSITE" id="PS00211">
    <property type="entry name" value="ABC_TRANSPORTER_1"/>
    <property type="match status" value="1"/>
</dbReference>
<feature type="domain" description="ABC transporter" evidence="7">
    <location>
        <begin position="35"/>
        <end position="267"/>
    </location>
</feature>
<dbReference type="GO" id="GO:0016887">
    <property type="term" value="F:ATP hydrolysis activity"/>
    <property type="evidence" value="ECO:0007669"/>
    <property type="project" value="InterPro"/>
</dbReference>
<keyword evidence="5" id="KW-0862">Zinc</keyword>
<evidence type="ECO:0000313" key="9">
    <source>
        <dbReference type="Proteomes" id="UP000321635"/>
    </source>
</evidence>
<dbReference type="InterPro" id="IPR027417">
    <property type="entry name" value="P-loop_NTPase"/>
</dbReference>
<dbReference type="PANTHER" id="PTHR42734:SF17">
    <property type="entry name" value="METAL TRANSPORT SYSTEM ATP-BINDING PROTEIN TM_0124-RELATED"/>
    <property type="match status" value="1"/>
</dbReference>
<dbReference type="SUPFAM" id="SSF52540">
    <property type="entry name" value="P-loop containing nucleoside triphosphate hydrolases"/>
    <property type="match status" value="1"/>
</dbReference>
<dbReference type="Proteomes" id="UP000321635">
    <property type="component" value="Unassembled WGS sequence"/>
</dbReference>
<dbReference type="GO" id="GO:0006829">
    <property type="term" value="P:zinc ion transport"/>
    <property type="evidence" value="ECO:0007669"/>
    <property type="project" value="UniProtKB-KW"/>
</dbReference>
<dbReference type="Gene3D" id="3.40.50.300">
    <property type="entry name" value="P-loop containing nucleotide triphosphate hydrolases"/>
    <property type="match status" value="1"/>
</dbReference>
<accession>A0A511XF81</accession>
<keyword evidence="4 8" id="KW-0067">ATP-binding</keyword>
<evidence type="ECO:0000313" key="8">
    <source>
        <dbReference type="EMBL" id="GEN61613.1"/>
    </source>
</evidence>
<evidence type="ECO:0000256" key="1">
    <source>
        <dbReference type="ARBA" id="ARBA00005417"/>
    </source>
</evidence>
<evidence type="ECO:0000256" key="5">
    <source>
        <dbReference type="ARBA" id="ARBA00022906"/>
    </source>
</evidence>
<protein>
    <submittedName>
        <fullName evidence="8">ABC transporter ATP-binding protein</fullName>
    </submittedName>
</protein>
<dbReference type="SMART" id="SM00382">
    <property type="entry name" value="AAA"/>
    <property type="match status" value="1"/>
</dbReference>
<dbReference type="InterPro" id="IPR050153">
    <property type="entry name" value="Metal_Ion_Import_ABC"/>
</dbReference>